<feature type="transmembrane region" description="Helical" evidence="2">
    <location>
        <begin position="36"/>
        <end position="60"/>
    </location>
</feature>
<keyword evidence="4" id="KW-1185">Reference proteome</keyword>
<proteinExistence type="predicted"/>
<accession>A0A165MKX6</accession>
<evidence type="ECO:0000256" key="1">
    <source>
        <dbReference type="SAM" id="MobiDB-lite"/>
    </source>
</evidence>
<dbReference type="OrthoDB" id="2797012at2759"/>
<sequence>MTTLLQYFTREELDPAQMQRKCMLIGSEFRMCPVDIAAFAAVGFLIFLVLWGIPMAVALAKWCKSKRTKAAPRRLSLYQSDIENSRRSEDPDSVIDDTKYDRDPYLSPTERLFTFLRTDVTLQLQHPPPAYAPPSEGIVAPNSPTSRGAQSADQMADGKRVADRAANLQYPSSYHAIMDDTVVIRPPAVYARRSDSSRVSMS</sequence>
<reference evidence="3 4" key="1">
    <citation type="journal article" date="2016" name="Mol. Biol. Evol.">
        <title>Comparative Genomics of Early-Diverging Mushroom-Forming Fungi Provides Insights into the Origins of Lignocellulose Decay Capabilities.</title>
        <authorList>
            <person name="Nagy L.G."/>
            <person name="Riley R."/>
            <person name="Tritt A."/>
            <person name="Adam C."/>
            <person name="Daum C."/>
            <person name="Floudas D."/>
            <person name="Sun H."/>
            <person name="Yadav J.S."/>
            <person name="Pangilinan J."/>
            <person name="Larsson K.H."/>
            <person name="Matsuura K."/>
            <person name="Barry K."/>
            <person name="Labutti K."/>
            <person name="Kuo R."/>
            <person name="Ohm R.A."/>
            <person name="Bhattacharya S.S."/>
            <person name="Shirouzu T."/>
            <person name="Yoshinaga Y."/>
            <person name="Martin F.M."/>
            <person name="Grigoriev I.V."/>
            <person name="Hibbett D.S."/>
        </authorList>
    </citation>
    <scope>NUCLEOTIDE SEQUENCE [LARGE SCALE GENOMIC DNA]</scope>
    <source>
        <strain evidence="3 4">L-15889</strain>
    </source>
</reference>
<name>A0A165MKX6_9APHY</name>
<evidence type="ECO:0000256" key="2">
    <source>
        <dbReference type="SAM" id="Phobius"/>
    </source>
</evidence>
<keyword evidence="2" id="KW-0472">Membrane</keyword>
<gene>
    <name evidence="3" type="ORF">DAEQUDRAFT_496386</name>
</gene>
<dbReference type="EMBL" id="KV429099">
    <property type="protein sequence ID" value="KZT65824.1"/>
    <property type="molecule type" value="Genomic_DNA"/>
</dbReference>
<keyword evidence="2" id="KW-1133">Transmembrane helix</keyword>
<feature type="compositionally biased region" description="Basic and acidic residues" evidence="1">
    <location>
        <begin position="83"/>
        <end position="102"/>
    </location>
</feature>
<keyword evidence="2" id="KW-0812">Transmembrane</keyword>
<dbReference type="AlphaFoldDB" id="A0A165MKX6"/>
<evidence type="ECO:0000313" key="4">
    <source>
        <dbReference type="Proteomes" id="UP000076727"/>
    </source>
</evidence>
<dbReference type="Proteomes" id="UP000076727">
    <property type="component" value="Unassembled WGS sequence"/>
</dbReference>
<evidence type="ECO:0000313" key="3">
    <source>
        <dbReference type="EMBL" id="KZT65824.1"/>
    </source>
</evidence>
<protein>
    <submittedName>
        <fullName evidence="3">Uncharacterized protein</fullName>
    </submittedName>
</protein>
<organism evidence="3 4">
    <name type="scientific">Daedalea quercina L-15889</name>
    <dbReference type="NCBI Taxonomy" id="1314783"/>
    <lineage>
        <taxon>Eukaryota</taxon>
        <taxon>Fungi</taxon>
        <taxon>Dikarya</taxon>
        <taxon>Basidiomycota</taxon>
        <taxon>Agaricomycotina</taxon>
        <taxon>Agaricomycetes</taxon>
        <taxon>Polyporales</taxon>
        <taxon>Fomitopsis</taxon>
    </lineage>
</organism>
<feature type="region of interest" description="Disordered" evidence="1">
    <location>
        <begin position="82"/>
        <end position="102"/>
    </location>
</feature>